<dbReference type="SUPFAM" id="SSF158791">
    <property type="entry name" value="MgtE N-terminal domain-like"/>
    <property type="match status" value="1"/>
</dbReference>
<accession>A0ABY1PHB8</accession>
<name>A0ABY1PHB8_9HYPH</name>
<comment type="caution">
    <text evidence="3">The sequence shown here is derived from an EMBL/GenBank/DDBJ whole genome shotgun (WGS) entry which is preliminary data.</text>
</comment>
<dbReference type="RefSeq" id="WP_208997102.1">
    <property type="nucleotide sequence ID" value="NZ_BAAAEA010000001.1"/>
</dbReference>
<dbReference type="Proteomes" id="UP001157914">
    <property type="component" value="Unassembled WGS sequence"/>
</dbReference>
<evidence type="ECO:0000313" key="3">
    <source>
        <dbReference type="EMBL" id="SMP32874.1"/>
    </source>
</evidence>
<keyword evidence="3" id="KW-0282">Flagellum</keyword>
<evidence type="ECO:0000313" key="4">
    <source>
        <dbReference type="Proteomes" id="UP001157914"/>
    </source>
</evidence>
<sequence>MPMSLQQSCAAGIFAMAVSAFFAFEASAQTPPVRPKPVMTTAITPDAELPPRDSELYCKNIAEAASEARIEWQTWKLISLEARLRSRISELQRKEKEFEKWVERREKLLNEVEDQVVTIIGRMRPEAAAAQLSTTDEEAAVGVLLKLKARIASAILDEMEPARAAQLTQSMMGLTGPVEQRSF</sequence>
<keyword evidence="3" id="KW-0969">Cilium</keyword>
<evidence type="ECO:0000256" key="2">
    <source>
        <dbReference type="SAM" id="SignalP"/>
    </source>
</evidence>
<keyword evidence="4" id="KW-1185">Reference proteome</keyword>
<feature type="signal peptide" evidence="2">
    <location>
        <begin position="1"/>
        <end position="28"/>
    </location>
</feature>
<reference evidence="3 4" key="1">
    <citation type="submission" date="2017-05" db="EMBL/GenBank/DDBJ databases">
        <authorList>
            <person name="Varghese N."/>
            <person name="Submissions S."/>
        </authorList>
    </citation>
    <scope>NUCLEOTIDE SEQUENCE [LARGE SCALE GENOMIC DNA]</scope>
    <source>
        <strain evidence="3 4">DSM 15949</strain>
    </source>
</reference>
<dbReference type="EMBL" id="FXTT01000005">
    <property type="protein sequence ID" value="SMP32874.1"/>
    <property type="molecule type" value="Genomic_DNA"/>
</dbReference>
<keyword evidence="1" id="KW-0175">Coiled coil</keyword>
<evidence type="ECO:0000256" key="1">
    <source>
        <dbReference type="SAM" id="Coils"/>
    </source>
</evidence>
<organism evidence="3 4">
    <name type="scientific">Roseibium denhamense</name>
    <dbReference type="NCBI Taxonomy" id="76305"/>
    <lineage>
        <taxon>Bacteria</taxon>
        <taxon>Pseudomonadati</taxon>
        <taxon>Pseudomonadota</taxon>
        <taxon>Alphaproteobacteria</taxon>
        <taxon>Hyphomicrobiales</taxon>
        <taxon>Stappiaceae</taxon>
        <taxon>Roseibium</taxon>
    </lineage>
</organism>
<proteinExistence type="predicted"/>
<gene>
    <name evidence="3" type="ORF">SAMN06265374_3607</name>
</gene>
<feature type="chain" id="PRO_5045817181" evidence="2">
    <location>
        <begin position="29"/>
        <end position="183"/>
    </location>
</feature>
<feature type="coiled-coil region" evidence="1">
    <location>
        <begin position="77"/>
        <end position="111"/>
    </location>
</feature>
<keyword evidence="3" id="KW-0966">Cell projection</keyword>
<keyword evidence="2" id="KW-0732">Signal</keyword>
<protein>
    <submittedName>
        <fullName evidence="3">Flagellar motility protein MotE, a chaperone for MotC folding</fullName>
    </submittedName>
</protein>